<dbReference type="STRING" id="1051891.A0A0C3QCU3"/>
<dbReference type="OrthoDB" id="267397at2759"/>
<dbReference type="Proteomes" id="UP000054248">
    <property type="component" value="Unassembled WGS sequence"/>
</dbReference>
<dbReference type="PROSITE" id="PS00299">
    <property type="entry name" value="UBIQUITIN_1"/>
    <property type="match status" value="1"/>
</dbReference>
<evidence type="ECO:0000259" key="2">
    <source>
        <dbReference type="PROSITE" id="PS50030"/>
    </source>
</evidence>
<feature type="compositionally biased region" description="Polar residues" evidence="1">
    <location>
        <begin position="85"/>
        <end position="102"/>
    </location>
</feature>
<dbReference type="InterPro" id="IPR015940">
    <property type="entry name" value="UBA"/>
</dbReference>
<dbReference type="InterPro" id="IPR019956">
    <property type="entry name" value="Ubiquitin_dom"/>
</dbReference>
<reference evidence="5" key="2">
    <citation type="submission" date="2015-01" db="EMBL/GenBank/DDBJ databases">
        <title>Evolutionary Origins and Diversification of the Mycorrhizal Mutualists.</title>
        <authorList>
            <consortium name="DOE Joint Genome Institute"/>
            <consortium name="Mycorrhizal Genomics Consortium"/>
            <person name="Kohler A."/>
            <person name="Kuo A."/>
            <person name="Nagy L.G."/>
            <person name="Floudas D."/>
            <person name="Copeland A."/>
            <person name="Barry K.W."/>
            <person name="Cichocki N."/>
            <person name="Veneault-Fourrey C."/>
            <person name="LaButti K."/>
            <person name="Lindquist E.A."/>
            <person name="Lipzen A."/>
            <person name="Lundell T."/>
            <person name="Morin E."/>
            <person name="Murat C."/>
            <person name="Riley R."/>
            <person name="Ohm R."/>
            <person name="Sun H."/>
            <person name="Tunlid A."/>
            <person name="Henrissat B."/>
            <person name="Grigoriev I.V."/>
            <person name="Hibbett D.S."/>
            <person name="Martin F."/>
        </authorList>
    </citation>
    <scope>NUCLEOTIDE SEQUENCE [LARGE SCALE GENOMIC DNA]</scope>
    <source>
        <strain evidence="5">MUT 4182</strain>
    </source>
</reference>
<dbReference type="PANTHER" id="PTHR10677">
    <property type="entry name" value="UBIQUILIN"/>
    <property type="match status" value="1"/>
</dbReference>
<dbReference type="CDD" id="cd14399">
    <property type="entry name" value="UBA_PLICs"/>
    <property type="match status" value="1"/>
</dbReference>
<dbReference type="PRINTS" id="PR00348">
    <property type="entry name" value="UBIQUITIN"/>
</dbReference>
<feature type="region of interest" description="Disordered" evidence="1">
    <location>
        <begin position="83"/>
        <end position="102"/>
    </location>
</feature>
<dbReference type="AlphaFoldDB" id="A0A0C3QCU3"/>
<dbReference type="PANTHER" id="PTHR10677:SF3">
    <property type="entry name" value="FI07626P-RELATED"/>
    <property type="match status" value="1"/>
</dbReference>
<feature type="compositionally biased region" description="Low complexity" evidence="1">
    <location>
        <begin position="256"/>
        <end position="295"/>
    </location>
</feature>
<evidence type="ECO:0000256" key="1">
    <source>
        <dbReference type="SAM" id="MobiDB-lite"/>
    </source>
</evidence>
<dbReference type="EMBL" id="KN822992">
    <property type="protein sequence ID" value="KIO28630.1"/>
    <property type="molecule type" value="Genomic_DNA"/>
</dbReference>
<dbReference type="GO" id="GO:0005829">
    <property type="term" value="C:cytosol"/>
    <property type="evidence" value="ECO:0007669"/>
    <property type="project" value="TreeGrafter"/>
</dbReference>
<gene>
    <name evidence="4" type="ORF">M407DRAFT_242945</name>
</gene>
<dbReference type="InterPro" id="IPR019954">
    <property type="entry name" value="Ubiquitin_CS"/>
</dbReference>
<dbReference type="Pfam" id="PF00627">
    <property type="entry name" value="UBA"/>
    <property type="match status" value="1"/>
</dbReference>
<name>A0A0C3QCU3_9AGAM</name>
<evidence type="ECO:0000313" key="5">
    <source>
        <dbReference type="Proteomes" id="UP000054248"/>
    </source>
</evidence>
<reference evidence="4 5" key="1">
    <citation type="submission" date="2014-04" db="EMBL/GenBank/DDBJ databases">
        <authorList>
            <consortium name="DOE Joint Genome Institute"/>
            <person name="Kuo A."/>
            <person name="Girlanda M."/>
            <person name="Perotto S."/>
            <person name="Kohler A."/>
            <person name="Nagy L.G."/>
            <person name="Floudas D."/>
            <person name="Copeland A."/>
            <person name="Barry K.W."/>
            <person name="Cichocki N."/>
            <person name="Veneault-Fourrey C."/>
            <person name="LaButti K."/>
            <person name="Lindquist E.A."/>
            <person name="Lipzen A."/>
            <person name="Lundell T."/>
            <person name="Morin E."/>
            <person name="Murat C."/>
            <person name="Sun H."/>
            <person name="Tunlid A."/>
            <person name="Henrissat B."/>
            <person name="Grigoriev I.V."/>
            <person name="Hibbett D.S."/>
            <person name="Martin F."/>
            <person name="Nordberg H.P."/>
            <person name="Cantor M.N."/>
            <person name="Hua S.X."/>
        </authorList>
    </citation>
    <scope>NUCLEOTIDE SEQUENCE [LARGE SCALE GENOMIC DNA]</scope>
    <source>
        <strain evidence="4 5">MUT 4182</strain>
    </source>
</reference>
<dbReference type="HOGENOM" id="CLU_024293_0_1_1"/>
<dbReference type="Pfam" id="PF23195">
    <property type="entry name" value="UBQLN1"/>
    <property type="match status" value="1"/>
</dbReference>
<dbReference type="Pfam" id="PF00240">
    <property type="entry name" value="ubiquitin"/>
    <property type="match status" value="1"/>
</dbReference>
<keyword evidence="5" id="KW-1185">Reference proteome</keyword>
<dbReference type="PROSITE" id="PS50053">
    <property type="entry name" value="UBIQUITIN_2"/>
    <property type="match status" value="1"/>
</dbReference>
<accession>A0A0C3QCU3</accession>
<protein>
    <submittedName>
        <fullName evidence="4">Uncharacterized protein</fullName>
    </submittedName>
</protein>
<dbReference type="InterPro" id="IPR029071">
    <property type="entry name" value="Ubiquitin-like_domsf"/>
</dbReference>
<evidence type="ECO:0000313" key="4">
    <source>
        <dbReference type="EMBL" id="KIO28630.1"/>
    </source>
</evidence>
<dbReference type="GO" id="GO:0006511">
    <property type="term" value="P:ubiquitin-dependent protein catabolic process"/>
    <property type="evidence" value="ECO:0007669"/>
    <property type="project" value="TreeGrafter"/>
</dbReference>
<dbReference type="InterPro" id="IPR000626">
    <property type="entry name" value="Ubiquitin-like_dom"/>
</dbReference>
<sequence length="394" mass="40670">MSSSDAEVTISIKGPSELKLSITITLDKTVKDLKDAVASQSDVPADRQRLIYSGRVLKDEEVLSTYKIQSGHTVHMVKGVARTQPEASSSPQRLPTMAAGQSPSDPLTILNTPMAHGALAGFNPFADMGINPNDPNMLQNMMNSPAVQQQMDALMSRPEFLDTIINQDPVLRSNPQLQQIFRDPEMRRSMMEMMRNPEVMRMAEQMRQSGAMGAGGPFGGGLGGGLGGGMFGGLGGAGPSQQQGGVSPWAASFAQSPSVTSPPSVSSAASTTSPSGTTPAATSTANPSSPGSTAPPANPFGMIDPNMLQALLGGMGPPPPWLGAGTSPFGGSSATPPANLPPPEERFQTQLQQMAEMGFTNASQNIRALQAAGGNVQAAIEYIFSGAGGGGGGM</sequence>
<organism evidence="4 5">
    <name type="scientific">Tulasnella calospora MUT 4182</name>
    <dbReference type="NCBI Taxonomy" id="1051891"/>
    <lineage>
        <taxon>Eukaryota</taxon>
        <taxon>Fungi</taxon>
        <taxon>Dikarya</taxon>
        <taxon>Basidiomycota</taxon>
        <taxon>Agaricomycotina</taxon>
        <taxon>Agaricomycetes</taxon>
        <taxon>Cantharellales</taxon>
        <taxon>Tulasnellaceae</taxon>
        <taxon>Tulasnella</taxon>
    </lineage>
</organism>
<dbReference type="Gene3D" id="1.10.8.10">
    <property type="entry name" value="DNA helicase RuvA subunit, C-terminal domain"/>
    <property type="match status" value="1"/>
</dbReference>
<dbReference type="InterPro" id="IPR009060">
    <property type="entry name" value="UBA-like_sf"/>
</dbReference>
<dbReference type="SUPFAM" id="SSF46934">
    <property type="entry name" value="UBA-like"/>
    <property type="match status" value="1"/>
</dbReference>
<dbReference type="PROSITE" id="PS50030">
    <property type="entry name" value="UBA"/>
    <property type="match status" value="1"/>
</dbReference>
<dbReference type="CDD" id="cd16106">
    <property type="entry name" value="Ubl_Dsk2p_like"/>
    <property type="match status" value="1"/>
</dbReference>
<proteinExistence type="predicted"/>
<dbReference type="Gene3D" id="3.10.20.90">
    <property type="entry name" value="Phosphatidylinositol 3-kinase Catalytic Subunit, Chain A, domain 1"/>
    <property type="match status" value="1"/>
</dbReference>
<dbReference type="SMART" id="SM00165">
    <property type="entry name" value="UBA"/>
    <property type="match status" value="1"/>
</dbReference>
<feature type="domain" description="Ubiquitin-like" evidence="3">
    <location>
        <begin position="8"/>
        <end position="77"/>
    </location>
</feature>
<feature type="region of interest" description="Disordered" evidence="1">
    <location>
        <begin position="233"/>
        <end position="341"/>
    </location>
</feature>
<dbReference type="InterPro" id="IPR015496">
    <property type="entry name" value="Ubiquilin"/>
</dbReference>
<dbReference type="SUPFAM" id="SSF54236">
    <property type="entry name" value="Ubiquitin-like"/>
    <property type="match status" value="1"/>
</dbReference>
<evidence type="ECO:0000259" key="3">
    <source>
        <dbReference type="PROSITE" id="PS50053"/>
    </source>
</evidence>
<feature type="domain" description="UBA" evidence="2">
    <location>
        <begin position="342"/>
        <end position="386"/>
    </location>
</feature>
<dbReference type="GO" id="GO:0031593">
    <property type="term" value="F:polyubiquitin modification-dependent protein binding"/>
    <property type="evidence" value="ECO:0007669"/>
    <property type="project" value="TreeGrafter"/>
</dbReference>
<dbReference type="SMART" id="SM00213">
    <property type="entry name" value="UBQ"/>
    <property type="match status" value="1"/>
</dbReference>